<comment type="caution">
    <text evidence="3">The sequence shown here is derived from an EMBL/GenBank/DDBJ whole genome shotgun (WGS) entry which is preliminary data.</text>
</comment>
<feature type="region of interest" description="Disordered" evidence="1">
    <location>
        <begin position="122"/>
        <end position="163"/>
    </location>
</feature>
<feature type="compositionally biased region" description="Acidic residues" evidence="1">
    <location>
        <begin position="122"/>
        <end position="133"/>
    </location>
</feature>
<dbReference type="OrthoDB" id="5104027at2759"/>
<sequence length="198" mass="21854">MYLGELVVGIAYLVVLAATTPTLGLTSSRLTRGDTVELQWSGVSEGLYPLSLQARFFNETDDGVFSIRSTIANGLTRDRFDWEDIPAPLDHVPNARYELILLPEGERGPRVAYEGLFRVVEAEDSDETDDDSSPGDSSEGDSPRARLDQDDDDGDDNQRVAIGTGVGLGLGLPVVLGSAWLLRRRRNRMDGWRRETEK</sequence>
<proteinExistence type="predicted"/>
<name>A0A9P5HFU3_9HYPO</name>
<feature type="transmembrane region" description="Helical" evidence="2">
    <location>
        <begin position="160"/>
        <end position="182"/>
    </location>
</feature>
<keyword evidence="2" id="KW-1133">Transmembrane helix</keyword>
<protein>
    <submittedName>
        <fullName evidence="3">Uncharacterized protein</fullName>
    </submittedName>
</protein>
<evidence type="ECO:0000256" key="2">
    <source>
        <dbReference type="SAM" id="Phobius"/>
    </source>
</evidence>
<dbReference type="EMBL" id="JAANBB010000112">
    <property type="protein sequence ID" value="KAF7549857.1"/>
    <property type="molecule type" value="Genomic_DNA"/>
</dbReference>
<keyword evidence="4" id="KW-1185">Reference proteome</keyword>
<gene>
    <name evidence="3" type="ORF">G7Z17_g6112</name>
</gene>
<keyword evidence="2" id="KW-0472">Membrane</keyword>
<accession>A0A9P5HFU3</accession>
<evidence type="ECO:0000256" key="1">
    <source>
        <dbReference type="SAM" id="MobiDB-lite"/>
    </source>
</evidence>
<dbReference type="AlphaFoldDB" id="A0A9P5HFU3"/>
<reference evidence="3" key="1">
    <citation type="submission" date="2020-03" db="EMBL/GenBank/DDBJ databases">
        <title>Draft Genome Sequence of Cylindrodendrum hubeiense.</title>
        <authorList>
            <person name="Buettner E."/>
            <person name="Kellner H."/>
        </authorList>
    </citation>
    <scope>NUCLEOTIDE SEQUENCE</scope>
    <source>
        <strain evidence="3">IHI 201604</strain>
    </source>
</reference>
<evidence type="ECO:0000313" key="3">
    <source>
        <dbReference type="EMBL" id="KAF7549857.1"/>
    </source>
</evidence>
<keyword evidence="2" id="KW-0812">Transmembrane</keyword>
<dbReference type="Proteomes" id="UP000722485">
    <property type="component" value="Unassembled WGS sequence"/>
</dbReference>
<evidence type="ECO:0000313" key="4">
    <source>
        <dbReference type="Proteomes" id="UP000722485"/>
    </source>
</evidence>
<organism evidence="3 4">
    <name type="scientific">Cylindrodendrum hubeiense</name>
    <dbReference type="NCBI Taxonomy" id="595255"/>
    <lineage>
        <taxon>Eukaryota</taxon>
        <taxon>Fungi</taxon>
        <taxon>Dikarya</taxon>
        <taxon>Ascomycota</taxon>
        <taxon>Pezizomycotina</taxon>
        <taxon>Sordariomycetes</taxon>
        <taxon>Hypocreomycetidae</taxon>
        <taxon>Hypocreales</taxon>
        <taxon>Nectriaceae</taxon>
        <taxon>Cylindrodendrum</taxon>
    </lineage>
</organism>